<reference evidence="1" key="1">
    <citation type="submission" date="2024-07" db="EMBL/GenBank/DDBJ databases">
        <title>A survey of Mimosa microsymbionts across Brazilian biomes reveals a high diversity of Paraburkholderia nodulating endemic species, but also that Cupriavidus is common as a symbiont of widespread species.</title>
        <authorList>
            <person name="Rouws L."/>
            <person name="Barauna A."/>
            <person name="Beukes C."/>
            <person name="Rouws J.R.C."/>
            <person name="De Faria S.M."/>
            <person name="Gross E."/>
            <person name="Bueno Dos Reis Junior F."/>
            <person name="Simon M.F."/>
            <person name="Maluk M."/>
            <person name="Odee D.W."/>
            <person name="Kenicer G."/>
            <person name="Young J.P.W."/>
            <person name="Reis V.M."/>
            <person name="Zilli J."/>
            <person name="James E.K."/>
        </authorList>
    </citation>
    <scope>NUCLEOTIDE SEQUENCE</scope>
    <source>
        <strain evidence="1">EG181B</strain>
    </source>
</reference>
<gene>
    <name evidence="1" type="ORF">AB4Y32_23985</name>
</gene>
<accession>A0ACC6U526</accession>
<comment type="caution">
    <text evidence="1">The sequence shown here is derived from an EMBL/GenBank/DDBJ whole genome shotgun (WGS) entry which is preliminary data.</text>
</comment>
<keyword evidence="2" id="KW-1185">Reference proteome</keyword>
<name>A0ACC6U526_9BURK</name>
<evidence type="ECO:0000313" key="2">
    <source>
        <dbReference type="Proteomes" id="UP001558850"/>
    </source>
</evidence>
<proteinExistence type="predicted"/>
<protein>
    <submittedName>
        <fullName evidence="1">Uncharacterized protein</fullName>
    </submittedName>
</protein>
<organism evidence="1 2">
    <name type="scientific">Paraburkholderia phymatum</name>
    <dbReference type="NCBI Taxonomy" id="148447"/>
    <lineage>
        <taxon>Bacteria</taxon>
        <taxon>Pseudomonadati</taxon>
        <taxon>Pseudomonadota</taxon>
        <taxon>Betaproteobacteria</taxon>
        <taxon>Burkholderiales</taxon>
        <taxon>Burkholderiaceae</taxon>
        <taxon>Paraburkholderia</taxon>
    </lineage>
</organism>
<dbReference type="Proteomes" id="UP001558850">
    <property type="component" value="Unassembled WGS sequence"/>
</dbReference>
<evidence type="ECO:0000313" key="1">
    <source>
        <dbReference type="EMBL" id="MEX3934810.1"/>
    </source>
</evidence>
<sequence length="177" mass="19959">MTNFNWFNPAPDFDPATVSADDVNEVAAGMIDPWFTAMGWESFRSDERGIEWDPPCDVPTEKQQGLRAFWDSRTPGRVTVCAKGKAIDCANPFELVMVLLKVAQHTGIGCFDAARFEACCSRFVLFGSASLELLRRAVADVFAERQIEDGQREIYRRLDLLGDRRRSAYARRGDGQR</sequence>
<dbReference type="EMBL" id="JBFRCH010000015">
    <property type="protein sequence ID" value="MEX3934810.1"/>
    <property type="molecule type" value="Genomic_DNA"/>
</dbReference>